<keyword evidence="4" id="KW-1185">Reference proteome</keyword>
<sequence length="687" mass="75169">MDPLYGWLEGPVRPQFGWRFSRESCNAATPMPKALWFLTLAILMLGLHAVDAKGFEHSSVNATASPVGSGIDNVTTPLGVACLPSGSCGSRRLLQESYEDSVSGYKGVQRNGPLISICIFSCIAIIAAGVIYWGNAKLGQQLRATAGTLLTATDGIQSEINNALSMVQVASMFPISQQGSSQQFLQACVNLGNTFNNLQKKVKKNKDRVYRIFDNVKVALTVVSAVLAVFVVLGLGVSFALTNVANDACQIMNEYDENPQNSSISKYLPCLSNSDADKALAGAKEAIKSLVTQANVAIDWVNREESRLSSKRSQAAEFVLPRVCDPYGPPPSYNDSLCLSGETSFGDFEKVYGPFRCENDNLTHCFEQDTPIPNFAYEEADMAMNASNIVYRMLPTIFRIITCNFVKVTFEDILFHNCRPLRRSLTTLWGGFIVASLAMMPLQICWAVLTRHIGKDREGFRTRTYSMPDNIVRRIMGGGSPLAPASRAGTPATPARAGTPASRAGSAWRHQYTDLMGLQSRARRSSSETSAVMDSEFGSLQPLRVLPSGRGRYVDDRQQQRAGGRAERDCCHVQHTTRIKKMKKTICPLAWQRSFLGGNSHCTPRLHSVRSQSCGGNAALGLIERKSEHGVDDNQNSLIWMEVSRLFGHNSSSAESRVCADEEENECPITATVVHLPCVCATRPQGF</sequence>
<organism evidence="3 4">
    <name type="scientific">Marchantia polymorpha subsp. ruderalis</name>
    <dbReference type="NCBI Taxonomy" id="1480154"/>
    <lineage>
        <taxon>Eukaryota</taxon>
        <taxon>Viridiplantae</taxon>
        <taxon>Streptophyta</taxon>
        <taxon>Embryophyta</taxon>
        <taxon>Marchantiophyta</taxon>
        <taxon>Marchantiopsida</taxon>
        <taxon>Marchantiidae</taxon>
        <taxon>Marchantiales</taxon>
        <taxon>Marchantiaceae</taxon>
        <taxon>Marchantia</taxon>
    </lineage>
</organism>
<keyword evidence="2" id="KW-1133">Transmembrane helix</keyword>
<gene>
    <name evidence="3" type="ORF">AXG93_4031s1370</name>
</gene>
<comment type="caution">
    <text evidence="3">The sequence shown here is derived from an EMBL/GenBank/DDBJ whole genome shotgun (WGS) entry which is preliminary data.</text>
</comment>
<protein>
    <recommendedName>
        <fullName evidence="5">Transmembrane protein</fullName>
    </recommendedName>
</protein>
<proteinExistence type="predicted"/>
<feature type="transmembrane region" description="Helical" evidence="2">
    <location>
        <begin position="34"/>
        <end position="50"/>
    </location>
</feature>
<feature type="region of interest" description="Disordered" evidence="1">
    <location>
        <begin position="482"/>
        <end position="506"/>
    </location>
</feature>
<evidence type="ECO:0000256" key="2">
    <source>
        <dbReference type="SAM" id="Phobius"/>
    </source>
</evidence>
<dbReference type="Proteomes" id="UP000077202">
    <property type="component" value="Unassembled WGS sequence"/>
</dbReference>
<name>A0A176WFM3_MARPO</name>
<dbReference type="PANTHER" id="PTHR31414">
    <property type="entry name" value="TRANSMEMBRANE PROTEIN DDB_G0292058"/>
    <property type="match status" value="1"/>
</dbReference>
<dbReference type="PANTHER" id="PTHR31414:SF35">
    <property type="entry name" value="H(+)-EXPORTING DIPHOSPHATASE"/>
    <property type="match status" value="1"/>
</dbReference>
<dbReference type="AlphaFoldDB" id="A0A176WFM3"/>
<feature type="transmembrane region" description="Helical" evidence="2">
    <location>
        <begin position="218"/>
        <end position="241"/>
    </location>
</feature>
<feature type="transmembrane region" description="Helical" evidence="2">
    <location>
        <begin position="114"/>
        <end position="133"/>
    </location>
</feature>
<dbReference type="InterPro" id="IPR040283">
    <property type="entry name" value="DDB_G0292058-like"/>
</dbReference>
<evidence type="ECO:0000256" key="1">
    <source>
        <dbReference type="SAM" id="MobiDB-lite"/>
    </source>
</evidence>
<dbReference type="GO" id="GO:0016020">
    <property type="term" value="C:membrane"/>
    <property type="evidence" value="ECO:0007669"/>
    <property type="project" value="TreeGrafter"/>
</dbReference>
<reference evidence="3" key="1">
    <citation type="submission" date="2016-03" db="EMBL/GenBank/DDBJ databases">
        <title>Mechanisms controlling the formation of the plant cell surface in tip-growing cells are functionally conserved among land plants.</title>
        <authorList>
            <person name="Honkanen S."/>
            <person name="Jones V.A."/>
            <person name="Morieri G."/>
            <person name="Champion C."/>
            <person name="Hetherington A.J."/>
            <person name="Kelly S."/>
            <person name="Saint-Marcoux D."/>
            <person name="Proust H."/>
            <person name="Prescott H."/>
            <person name="Dolan L."/>
        </authorList>
    </citation>
    <scope>NUCLEOTIDE SEQUENCE [LARGE SCALE GENOMIC DNA]</scope>
    <source>
        <tissue evidence="3">Whole gametophyte</tissue>
    </source>
</reference>
<evidence type="ECO:0000313" key="3">
    <source>
        <dbReference type="EMBL" id="OAE31085.1"/>
    </source>
</evidence>
<evidence type="ECO:0000313" key="4">
    <source>
        <dbReference type="Proteomes" id="UP000077202"/>
    </source>
</evidence>
<keyword evidence="2" id="KW-0812">Transmembrane</keyword>
<feature type="transmembrane region" description="Helical" evidence="2">
    <location>
        <begin position="428"/>
        <end position="449"/>
    </location>
</feature>
<keyword evidence="2" id="KW-0472">Membrane</keyword>
<dbReference type="EMBL" id="LVLJ01001187">
    <property type="protein sequence ID" value="OAE31085.1"/>
    <property type="molecule type" value="Genomic_DNA"/>
</dbReference>
<accession>A0A176WFM3</accession>
<evidence type="ECO:0008006" key="5">
    <source>
        <dbReference type="Google" id="ProtNLM"/>
    </source>
</evidence>
<feature type="compositionally biased region" description="Low complexity" evidence="1">
    <location>
        <begin position="483"/>
        <end position="506"/>
    </location>
</feature>